<proteinExistence type="predicted"/>
<dbReference type="InParanoid" id="A0A7R8Z3D3"/>
<evidence type="ECO:0000313" key="1">
    <source>
        <dbReference type="EMBL" id="CAD7093798.1"/>
    </source>
</evidence>
<sequence length="109" mass="12326">MGLPEKIFYKIIASVQLLQILLGHHNTEREKELCDDDDDAKCENLEEEPQPGEFLVVIGAEILIASDYQQEESIALNRVGTCVEALENLNSDSMFKLAIEQMNQADESW</sequence>
<gene>
    <name evidence="1" type="ORF">HERILL_LOCUS16061</name>
</gene>
<dbReference type="EMBL" id="LR899014">
    <property type="protein sequence ID" value="CAD7093798.1"/>
    <property type="molecule type" value="Genomic_DNA"/>
</dbReference>
<dbReference type="AlphaFoldDB" id="A0A7R8Z3D3"/>
<reference evidence="1 2" key="1">
    <citation type="submission" date="2020-11" db="EMBL/GenBank/DDBJ databases">
        <authorList>
            <person name="Wallbank WR R."/>
            <person name="Pardo Diaz C."/>
            <person name="Kozak K."/>
            <person name="Martin S."/>
            <person name="Jiggins C."/>
            <person name="Moest M."/>
            <person name="Warren A I."/>
            <person name="Generalovic N T."/>
            <person name="Byers J.R.P. K."/>
            <person name="Montejo-Kovacevich G."/>
            <person name="Yen C E."/>
        </authorList>
    </citation>
    <scope>NUCLEOTIDE SEQUENCE [LARGE SCALE GENOMIC DNA]</scope>
</reference>
<dbReference type="Proteomes" id="UP000594454">
    <property type="component" value="Chromosome 6"/>
</dbReference>
<evidence type="ECO:0000313" key="2">
    <source>
        <dbReference type="Proteomes" id="UP000594454"/>
    </source>
</evidence>
<keyword evidence="2" id="KW-1185">Reference proteome</keyword>
<accession>A0A7R8Z3D3</accession>
<name>A0A7R8Z3D3_HERIL</name>
<organism evidence="1 2">
    <name type="scientific">Hermetia illucens</name>
    <name type="common">Black soldier fly</name>
    <dbReference type="NCBI Taxonomy" id="343691"/>
    <lineage>
        <taxon>Eukaryota</taxon>
        <taxon>Metazoa</taxon>
        <taxon>Ecdysozoa</taxon>
        <taxon>Arthropoda</taxon>
        <taxon>Hexapoda</taxon>
        <taxon>Insecta</taxon>
        <taxon>Pterygota</taxon>
        <taxon>Neoptera</taxon>
        <taxon>Endopterygota</taxon>
        <taxon>Diptera</taxon>
        <taxon>Brachycera</taxon>
        <taxon>Stratiomyomorpha</taxon>
        <taxon>Stratiomyidae</taxon>
        <taxon>Hermetiinae</taxon>
        <taxon>Hermetia</taxon>
    </lineage>
</organism>
<protein>
    <submittedName>
        <fullName evidence="1">Uncharacterized protein</fullName>
    </submittedName>
</protein>